<reference evidence="2 3" key="1">
    <citation type="submission" date="2019-10" db="EMBL/GenBank/DDBJ databases">
        <title>Rubrobacter sp nov SCSIO 52090 isolated from a deep-sea sediment in the South China Sea.</title>
        <authorList>
            <person name="Chen R.W."/>
        </authorList>
    </citation>
    <scope>NUCLEOTIDE SEQUENCE [LARGE SCALE GENOMIC DNA]</scope>
    <source>
        <strain evidence="2 3">SCSIO 52909</strain>
    </source>
</reference>
<dbReference type="EMBL" id="CP045119">
    <property type="protein sequence ID" value="QIN85105.1"/>
    <property type="molecule type" value="Genomic_DNA"/>
</dbReference>
<dbReference type="AlphaFoldDB" id="A0A6G8QF30"/>
<dbReference type="InterPro" id="IPR024997">
    <property type="entry name" value="DUF3892"/>
</dbReference>
<dbReference type="Pfam" id="PF13031">
    <property type="entry name" value="DUF3892"/>
    <property type="match status" value="1"/>
</dbReference>
<accession>A0A6G8QF30</accession>
<dbReference type="KEGG" id="rub:GBA63_09125"/>
<evidence type="ECO:0000313" key="2">
    <source>
        <dbReference type="EMBL" id="QIN85105.1"/>
    </source>
</evidence>
<name>A0A6G8QF30_9ACTN</name>
<protein>
    <submittedName>
        <fullName evidence="2">DUF3892 domain-containing protein</fullName>
    </submittedName>
</protein>
<dbReference type="Proteomes" id="UP000501452">
    <property type="component" value="Chromosome"/>
</dbReference>
<feature type="region of interest" description="Disordered" evidence="1">
    <location>
        <begin position="56"/>
        <end position="79"/>
    </location>
</feature>
<evidence type="ECO:0000313" key="3">
    <source>
        <dbReference type="Proteomes" id="UP000501452"/>
    </source>
</evidence>
<organism evidence="2 3">
    <name type="scientific">Rubrobacter tropicus</name>
    <dbReference type="NCBI Taxonomy" id="2653851"/>
    <lineage>
        <taxon>Bacteria</taxon>
        <taxon>Bacillati</taxon>
        <taxon>Actinomycetota</taxon>
        <taxon>Rubrobacteria</taxon>
        <taxon>Rubrobacterales</taxon>
        <taxon>Rubrobacteraceae</taxon>
        <taxon>Rubrobacter</taxon>
    </lineage>
</organism>
<evidence type="ECO:0000256" key="1">
    <source>
        <dbReference type="SAM" id="MobiDB-lite"/>
    </source>
</evidence>
<sequence>MLVAGKRKVVDARQDHEGNISHVRLEGNRNFTDVNKAIEIAKRGGLENAHAVKKKDGGEYLRTNPDGRSGNNLDEMAQD</sequence>
<gene>
    <name evidence="2" type="ORF">GBA63_09125</name>
</gene>
<proteinExistence type="predicted"/>
<keyword evidence="3" id="KW-1185">Reference proteome</keyword>